<dbReference type="Gene3D" id="3.30.565.10">
    <property type="entry name" value="Histidine kinase-like ATPase, C-terminal domain"/>
    <property type="match status" value="1"/>
</dbReference>
<feature type="transmembrane region" description="Helical" evidence="4">
    <location>
        <begin position="142"/>
        <end position="164"/>
    </location>
</feature>
<keyword evidence="2" id="KW-0418">Kinase</keyword>
<dbReference type="Proteomes" id="UP000252770">
    <property type="component" value="Unassembled WGS sequence"/>
</dbReference>
<keyword evidence="4" id="KW-0472">Membrane</keyword>
<evidence type="ECO:0000256" key="3">
    <source>
        <dbReference type="ARBA" id="ARBA00023012"/>
    </source>
</evidence>
<protein>
    <recommendedName>
        <fullName evidence="5">Signal transduction histidine kinase subgroup 3 dimerisation and phosphoacceptor domain-containing protein</fullName>
    </recommendedName>
</protein>
<dbReference type="SUPFAM" id="SSF55874">
    <property type="entry name" value="ATPase domain of HSP90 chaperone/DNA topoisomerase II/histidine kinase"/>
    <property type="match status" value="1"/>
</dbReference>
<dbReference type="RefSeq" id="WP_114127262.1">
    <property type="nucleotide sequence ID" value="NZ_QOUI01000008.1"/>
</dbReference>
<feature type="transmembrane region" description="Helical" evidence="4">
    <location>
        <begin position="119"/>
        <end position="136"/>
    </location>
</feature>
<feature type="domain" description="Signal transduction histidine kinase subgroup 3 dimerisation and phosphoacceptor" evidence="5">
    <location>
        <begin position="183"/>
        <end position="250"/>
    </location>
</feature>
<name>A0A367YSW4_9ACTN</name>
<dbReference type="Pfam" id="PF07730">
    <property type="entry name" value="HisKA_3"/>
    <property type="match status" value="1"/>
</dbReference>
<gene>
    <name evidence="6" type="ORF">DT076_13795</name>
</gene>
<dbReference type="GO" id="GO:0000155">
    <property type="term" value="F:phosphorelay sensor kinase activity"/>
    <property type="evidence" value="ECO:0007669"/>
    <property type="project" value="InterPro"/>
</dbReference>
<dbReference type="Gene3D" id="1.20.5.1930">
    <property type="match status" value="1"/>
</dbReference>
<dbReference type="GO" id="GO:0016020">
    <property type="term" value="C:membrane"/>
    <property type="evidence" value="ECO:0007669"/>
    <property type="project" value="InterPro"/>
</dbReference>
<dbReference type="PANTHER" id="PTHR24421">
    <property type="entry name" value="NITRATE/NITRITE SENSOR PROTEIN NARX-RELATED"/>
    <property type="match status" value="1"/>
</dbReference>
<proteinExistence type="predicted"/>
<evidence type="ECO:0000256" key="2">
    <source>
        <dbReference type="ARBA" id="ARBA00022777"/>
    </source>
</evidence>
<organism evidence="6 7">
    <name type="scientific">Desertihabitans brevis</name>
    <dbReference type="NCBI Taxonomy" id="2268447"/>
    <lineage>
        <taxon>Bacteria</taxon>
        <taxon>Bacillati</taxon>
        <taxon>Actinomycetota</taxon>
        <taxon>Actinomycetes</taxon>
        <taxon>Propionibacteriales</taxon>
        <taxon>Propionibacteriaceae</taxon>
        <taxon>Desertihabitans</taxon>
    </lineage>
</organism>
<keyword evidence="1" id="KW-0808">Transferase</keyword>
<evidence type="ECO:0000313" key="6">
    <source>
        <dbReference type="EMBL" id="RCK68976.1"/>
    </source>
</evidence>
<sequence>MTSSPPRGPRLPADPGWGFAAAWLVLLAIPLFFLVVDDGPRLPRAVAGGALLVFALAYVLAHRNPGLLPVRSPTLRTWLWIGVLVALLALTLPAQGGYVLYSLPFPMALAVFGLPRRHAVAAVAALLAAALLLVALDPAPDLVGALSLLGVLSTLGVLVAFRWFSGRAGREASLRQELALLAEREQVGRDVHDVLGHSLTVISLKAELADRLLVVDPGRARAEVQDVLRLSRESLAEIRRTVARLRTSDLASELAAARTALDAAGVALEQDGDPDDVRPELRALFGWALREGTTNVVRHAGARHVRLAFAEQALRLRDDGVGVGDRVPTGSGLSGLRERVGEAGGTLVLRAPADGGTELEVRMP</sequence>
<feature type="transmembrane region" description="Helical" evidence="4">
    <location>
        <begin position="16"/>
        <end position="36"/>
    </location>
</feature>
<keyword evidence="4" id="KW-0812">Transmembrane</keyword>
<dbReference type="InterPro" id="IPR050482">
    <property type="entry name" value="Sensor_HK_TwoCompSys"/>
</dbReference>
<reference evidence="6 7" key="1">
    <citation type="submission" date="2018-07" db="EMBL/GenBank/DDBJ databases">
        <title>Desertimonas flava gen. nov. sp. nov.</title>
        <authorList>
            <person name="Liu S."/>
        </authorList>
    </citation>
    <scope>NUCLEOTIDE SEQUENCE [LARGE SCALE GENOMIC DNA]</scope>
    <source>
        <strain evidence="6 7">16Sb5-5</strain>
    </source>
</reference>
<evidence type="ECO:0000256" key="1">
    <source>
        <dbReference type="ARBA" id="ARBA00022679"/>
    </source>
</evidence>
<comment type="caution">
    <text evidence="6">The sequence shown here is derived from an EMBL/GenBank/DDBJ whole genome shotgun (WGS) entry which is preliminary data.</text>
</comment>
<feature type="transmembrane region" description="Helical" evidence="4">
    <location>
        <begin position="42"/>
        <end position="61"/>
    </location>
</feature>
<keyword evidence="4" id="KW-1133">Transmembrane helix</keyword>
<accession>A0A367YSW4</accession>
<dbReference type="PANTHER" id="PTHR24421:SF63">
    <property type="entry name" value="SENSOR HISTIDINE KINASE DESK"/>
    <property type="match status" value="1"/>
</dbReference>
<dbReference type="EMBL" id="QOUI01000008">
    <property type="protein sequence ID" value="RCK68976.1"/>
    <property type="molecule type" value="Genomic_DNA"/>
</dbReference>
<dbReference type="GO" id="GO:0046983">
    <property type="term" value="F:protein dimerization activity"/>
    <property type="evidence" value="ECO:0007669"/>
    <property type="project" value="InterPro"/>
</dbReference>
<dbReference type="InterPro" id="IPR011712">
    <property type="entry name" value="Sig_transdc_His_kin_sub3_dim/P"/>
</dbReference>
<evidence type="ECO:0000313" key="7">
    <source>
        <dbReference type="Proteomes" id="UP000252770"/>
    </source>
</evidence>
<evidence type="ECO:0000259" key="5">
    <source>
        <dbReference type="Pfam" id="PF07730"/>
    </source>
</evidence>
<feature type="transmembrane region" description="Helical" evidence="4">
    <location>
        <begin position="73"/>
        <end position="92"/>
    </location>
</feature>
<dbReference type="CDD" id="cd16917">
    <property type="entry name" value="HATPase_UhpB-NarQ-NarX-like"/>
    <property type="match status" value="1"/>
</dbReference>
<keyword evidence="7" id="KW-1185">Reference proteome</keyword>
<dbReference type="InterPro" id="IPR036890">
    <property type="entry name" value="HATPase_C_sf"/>
</dbReference>
<keyword evidence="3" id="KW-0902">Two-component regulatory system</keyword>
<evidence type="ECO:0000256" key="4">
    <source>
        <dbReference type="SAM" id="Phobius"/>
    </source>
</evidence>
<dbReference type="AlphaFoldDB" id="A0A367YSW4"/>